<evidence type="ECO:0000256" key="3">
    <source>
        <dbReference type="ARBA" id="ARBA00016113"/>
    </source>
</evidence>
<reference evidence="8" key="1">
    <citation type="submission" date="2011-05" db="EMBL/GenBank/DDBJ databases">
        <title>Complete sequence of chromosome of Methanothermococcus okinawensis IH1.</title>
        <authorList>
            <consortium name="US DOE Joint Genome Institute"/>
            <person name="Lucas S."/>
            <person name="Han J."/>
            <person name="Lapidus A."/>
            <person name="Cheng J.-F."/>
            <person name="Goodwin L."/>
            <person name="Pitluck S."/>
            <person name="Peters L."/>
            <person name="Mikhailova N."/>
            <person name="Held B."/>
            <person name="Han C."/>
            <person name="Tapia R."/>
            <person name="Land M."/>
            <person name="Hauser L."/>
            <person name="Kyrpides N."/>
            <person name="Ivanova N."/>
            <person name="Pagani I."/>
            <person name="Sieprawska-Lupa M."/>
            <person name="Takai K."/>
            <person name="Miyazaki J."/>
            <person name="Whitman W."/>
            <person name="Woyke T."/>
        </authorList>
    </citation>
    <scope>NUCLEOTIDE SEQUENCE [LARGE SCALE GENOMIC DNA]</scope>
    <source>
        <strain evidence="8">IH1</strain>
    </source>
</reference>
<dbReference type="GO" id="GO:0051607">
    <property type="term" value="P:defense response to virus"/>
    <property type="evidence" value="ECO:0007669"/>
    <property type="project" value="UniProtKB-KW"/>
</dbReference>
<evidence type="ECO:0000313" key="8">
    <source>
        <dbReference type="EMBL" id="AEH07256.1"/>
    </source>
</evidence>
<keyword evidence="9" id="KW-1185">Reference proteome</keyword>
<dbReference type="NCBIfam" id="TIGR01899">
    <property type="entry name" value="cas_TM1807_csm5"/>
    <property type="match status" value="1"/>
</dbReference>
<evidence type="ECO:0000259" key="7">
    <source>
        <dbReference type="Pfam" id="PF03787"/>
    </source>
</evidence>
<comment type="function">
    <text evidence="1">This subunit might be involved in maturation of a crRNA intermediate to its mature form.</text>
</comment>
<keyword evidence="5" id="KW-0051">Antiviral defense</keyword>
<name>F8AJQ8_METOI</name>
<evidence type="ECO:0000313" key="9">
    <source>
        <dbReference type="Proteomes" id="UP000009296"/>
    </source>
</evidence>
<evidence type="ECO:0000256" key="4">
    <source>
        <dbReference type="ARBA" id="ARBA00022884"/>
    </source>
</evidence>
<comment type="similarity">
    <text evidence="2">Belongs to the CRISPR-associated Csm5 family.</text>
</comment>
<dbReference type="InterPro" id="IPR010173">
    <property type="entry name" value="CRISPR-assoc_Csm5"/>
</dbReference>
<dbReference type="Pfam" id="PF03787">
    <property type="entry name" value="RAMPs"/>
    <property type="match status" value="1"/>
</dbReference>
<dbReference type="eggNOG" id="arCOG03718">
    <property type="taxonomic scope" value="Archaea"/>
</dbReference>
<dbReference type="STRING" id="647113.Metok_1288"/>
<dbReference type="RefSeq" id="WP_013867438.1">
    <property type="nucleotide sequence ID" value="NC_015636.1"/>
</dbReference>
<gene>
    <name evidence="8" type="ordered locus">Metok_1288</name>
</gene>
<dbReference type="GeneID" id="10773444"/>
<organism evidence="8 9">
    <name type="scientific">Methanothermococcus okinawensis (strain DSM 14208 / JCM 11175 / IH1)</name>
    <dbReference type="NCBI Taxonomy" id="647113"/>
    <lineage>
        <taxon>Archaea</taxon>
        <taxon>Methanobacteriati</taxon>
        <taxon>Methanobacteriota</taxon>
        <taxon>Methanomada group</taxon>
        <taxon>Methanococci</taxon>
        <taxon>Methanococcales</taxon>
        <taxon>Methanococcaceae</taxon>
        <taxon>Methanothermococcus</taxon>
    </lineage>
</organism>
<keyword evidence="4" id="KW-0694">RNA-binding</keyword>
<dbReference type="GO" id="GO:0003723">
    <property type="term" value="F:RNA binding"/>
    <property type="evidence" value="ECO:0007669"/>
    <property type="project" value="UniProtKB-KW"/>
</dbReference>
<accession>F8AJQ8</accession>
<feature type="domain" description="CRISPR type III-associated protein" evidence="7">
    <location>
        <begin position="24"/>
        <end position="308"/>
    </location>
</feature>
<evidence type="ECO:0000256" key="1">
    <source>
        <dbReference type="ARBA" id="ARBA00003088"/>
    </source>
</evidence>
<proteinExistence type="inferred from homology"/>
<protein>
    <recommendedName>
        <fullName evidence="3">CRISPR system Cms protein Csm5</fullName>
    </recommendedName>
    <alternativeName>
        <fullName evidence="6">CRISPR type III A-associated protein Csm5</fullName>
    </alternativeName>
</protein>
<dbReference type="PANTHER" id="PTHR38007:SF1">
    <property type="entry name" value="CRISPR SYSTEM CMS PROTEIN CSM5"/>
    <property type="match status" value="1"/>
</dbReference>
<evidence type="ECO:0000256" key="2">
    <source>
        <dbReference type="ARBA" id="ARBA00006680"/>
    </source>
</evidence>
<evidence type="ECO:0000256" key="6">
    <source>
        <dbReference type="ARBA" id="ARBA00031720"/>
    </source>
</evidence>
<dbReference type="PANTHER" id="PTHR38007">
    <property type="entry name" value="CRISPR SYSTEM CMS PROTEIN CSM5"/>
    <property type="match status" value="1"/>
</dbReference>
<dbReference type="AlphaFoldDB" id="F8AJQ8"/>
<evidence type="ECO:0000256" key="5">
    <source>
        <dbReference type="ARBA" id="ARBA00023118"/>
    </source>
</evidence>
<dbReference type="OrthoDB" id="86248at2157"/>
<dbReference type="HOGENOM" id="CLU_036878_3_0_2"/>
<dbReference type="Proteomes" id="UP000009296">
    <property type="component" value="Chromosome"/>
</dbReference>
<dbReference type="KEGG" id="mok:Metok_1288"/>
<sequence length="383" mass="44614">MNIFRPDESKTKNNGIKSTKKVLKITTISPLNIGNGDVYSNMDYYIENGKAKIINMEELFENIKDIHKIDELTKLIKHNMNNNRMELSVKEAYESIGLYLDEHILKEVNCNIKMDAKIQVKKFINQNGKYYVPGSSLKGAIRTAYIFDYYDKHIDKLVNILENKKIHDNKKGNEVVKTAIGGIKDDFFKYLLITDSNIIPPENFEFINTIRYNTMDAKKGKKSNTIPEPKEVLKKNSELRVELTIKDGFPKNFEDIKNMCNKFSKTVVEFELNNKYLPQETIKFYNNLLNNIKNNDNSFYLAIGSGSSYLSKTIYLLLWKHDKGNKKGYLNIMKNIFEKERNRKLKASLKGARHYIEFPRTRVLDSNKNIPMGWVKITEDKNE</sequence>
<dbReference type="EMBL" id="CP002792">
    <property type="protein sequence ID" value="AEH07256.1"/>
    <property type="molecule type" value="Genomic_DNA"/>
</dbReference>
<dbReference type="InterPro" id="IPR005537">
    <property type="entry name" value="RAMP_III_fam"/>
</dbReference>